<dbReference type="Gene3D" id="1.10.10.10">
    <property type="entry name" value="Winged helix-like DNA-binding domain superfamily/Winged helix DNA-binding domain"/>
    <property type="match status" value="1"/>
</dbReference>
<proteinExistence type="predicted"/>
<dbReference type="GO" id="GO:0006260">
    <property type="term" value="P:DNA replication"/>
    <property type="evidence" value="ECO:0007669"/>
    <property type="project" value="InterPro"/>
</dbReference>
<reference evidence="3" key="1">
    <citation type="submission" date="2019-11" db="EMBL/GenBank/DDBJ databases">
        <authorList>
            <person name="Feng L."/>
        </authorList>
    </citation>
    <scope>NUCLEOTIDE SEQUENCE</scope>
    <source>
        <strain evidence="3">KOxytocaLFYP65</strain>
    </source>
</reference>
<dbReference type="InterPro" id="IPR036388">
    <property type="entry name" value="WH-like_DNA-bd_sf"/>
</dbReference>
<protein>
    <submittedName>
        <fullName evidence="3">Bacteriophage replication protein O</fullName>
    </submittedName>
</protein>
<dbReference type="RefSeq" id="WP_156529765.1">
    <property type="nucleotide sequence ID" value="NZ_CACRTM010000026.1"/>
</dbReference>
<accession>A0A6N3EFT0</accession>
<dbReference type="NCBIfam" id="TIGR01610">
    <property type="entry name" value="phage_O_Nterm"/>
    <property type="match status" value="1"/>
</dbReference>
<dbReference type="EMBL" id="CACRTM010000026">
    <property type="protein sequence ID" value="VYU37551.1"/>
    <property type="molecule type" value="Genomic_DNA"/>
</dbReference>
<feature type="domain" description="Bacteriophage lambda Replication protein O N-terminal" evidence="2">
    <location>
        <begin position="20"/>
        <end position="118"/>
    </location>
</feature>
<gene>
    <name evidence="3" type="ORF">KOLFYP65_03868</name>
</gene>
<name>A0A6N3EFT0_KLEOX</name>
<feature type="compositionally biased region" description="Low complexity" evidence="1">
    <location>
        <begin position="166"/>
        <end position="178"/>
    </location>
</feature>
<dbReference type="AlphaFoldDB" id="A0A6N3EFT0"/>
<sequence>MSNTAEVINFPIKTERSGGQMADLANGYTKIANEIQKLKPRLRMSGREWQCLEAVIWLTYGWNKKQDRVTNTVIAELTDLGESHISDTIKSLAERKIIFAHKQGVMKIVGINTELSEWILDKPKTGKLFPESGKVLPKTGKLFPESGKVLPKTGKPFPETGDTQYKNKNNSKRSSSFRNSKESRNEETLKFLSRHPEAVDGIYTPAGKSWGTADDLKAARWIFDKALTVNASLSEPNWVEWANTIRLMRMQDKRSHYEICELFKWANEDSFWQNNILSPTSLRKQWDKLTTKRQRYPNPQHAKSCAAALDNTDWIKGVLE</sequence>
<dbReference type="Pfam" id="PF04492">
    <property type="entry name" value="Phage_rep_O"/>
    <property type="match status" value="1"/>
</dbReference>
<evidence type="ECO:0000313" key="3">
    <source>
        <dbReference type="EMBL" id="VYU37551.1"/>
    </source>
</evidence>
<dbReference type="InterPro" id="IPR006497">
    <property type="entry name" value="Phage_lambda_VrpO_N"/>
</dbReference>
<evidence type="ECO:0000259" key="2">
    <source>
        <dbReference type="Pfam" id="PF04492"/>
    </source>
</evidence>
<organism evidence="3">
    <name type="scientific">Klebsiella oxytoca</name>
    <dbReference type="NCBI Taxonomy" id="571"/>
    <lineage>
        <taxon>Bacteria</taxon>
        <taxon>Pseudomonadati</taxon>
        <taxon>Pseudomonadota</taxon>
        <taxon>Gammaproteobacteria</taxon>
        <taxon>Enterobacterales</taxon>
        <taxon>Enterobacteriaceae</taxon>
        <taxon>Klebsiella/Raoultella group</taxon>
        <taxon>Klebsiella</taxon>
    </lineage>
</organism>
<evidence type="ECO:0000256" key="1">
    <source>
        <dbReference type="SAM" id="MobiDB-lite"/>
    </source>
</evidence>
<feature type="region of interest" description="Disordered" evidence="1">
    <location>
        <begin position="146"/>
        <end position="186"/>
    </location>
</feature>